<name>A0A0R2FWZ8_9LACO</name>
<dbReference type="PANTHER" id="PTHR21716:SF53">
    <property type="entry name" value="PERMEASE PERM-RELATED"/>
    <property type="match status" value="1"/>
</dbReference>
<evidence type="ECO:0000256" key="2">
    <source>
        <dbReference type="ARBA" id="ARBA00009773"/>
    </source>
</evidence>
<evidence type="ECO:0000256" key="4">
    <source>
        <dbReference type="ARBA" id="ARBA00022475"/>
    </source>
</evidence>
<dbReference type="EMBL" id="JQAX01000002">
    <property type="protein sequence ID" value="KRN32187.1"/>
    <property type="molecule type" value="Genomic_DNA"/>
</dbReference>
<feature type="transmembrane region" description="Helical" evidence="8">
    <location>
        <begin position="251"/>
        <end position="268"/>
    </location>
</feature>
<proteinExistence type="inferred from homology"/>
<keyword evidence="3" id="KW-0813">Transport</keyword>
<dbReference type="FunCoup" id="A0A0R2FWZ8">
    <property type="interactions" value="219"/>
</dbReference>
<dbReference type="eggNOG" id="COG0628">
    <property type="taxonomic scope" value="Bacteria"/>
</dbReference>
<dbReference type="AlphaFoldDB" id="A0A0R2FWZ8"/>
<feature type="transmembrane region" description="Helical" evidence="8">
    <location>
        <begin position="311"/>
        <end position="330"/>
    </location>
</feature>
<dbReference type="RefSeq" id="WP_022791664.1">
    <property type="nucleotide sequence ID" value="NZ_ATUU01000002.1"/>
</dbReference>
<keyword evidence="10" id="KW-1185">Reference proteome</keyword>
<dbReference type="PATRIC" id="fig|1123500.6.peg.539"/>
<keyword evidence="5 8" id="KW-0812">Transmembrane</keyword>
<dbReference type="STRING" id="1123500.GCA_000420365_00905"/>
<dbReference type="GO" id="GO:0055085">
    <property type="term" value="P:transmembrane transport"/>
    <property type="evidence" value="ECO:0007669"/>
    <property type="project" value="TreeGrafter"/>
</dbReference>
<feature type="transmembrane region" description="Helical" evidence="8">
    <location>
        <begin position="164"/>
        <end position="189"/>
    </location>
</feature>
<dbReference type="OrthoDB" id="9793390at2"/>
<keyword evidence="6 8" id="KW-1133">Transmembrane helix</keyword>
<gene>
    <name evidence="9" type="ORF">IV68_GL000536</name>
</gene>
<evidence type="ECO:0000256" key="6">
    <source>
        <dbReference type="ARBA" id="ARBA00022989"/>
    </source>
</evidence>
<evidence type="ECO:0000256" key="5">
    <source>
        <dbReference type="ARBA" id="ARBA00022692"/>
    </source>
</evidence>
<dbReference type="InterPro" id="IPR002549">
    <property type="entry name" value="AI-2E-like"/>
</dbReference>
<dbReference type="Pfam" id="PF01594">
    <property type="entry name" value="AI-2E_transport"/>
    <property type="match status" value="1"/>
</dbReference>
<feature type="transmembrane region" description="Helical" evidence="8">
    <location>
        <begin position="9"/>
        <end position="33"/>
    </location>
</feature>
<evidence type="ECO:0000256" key="7">
    <source>
        <dbReference type="ARBA" id="ARBA00023136"/>
    </source>
</evidence>
<dbReference type="GO" id="GO:0005886">
    <property type="term" value="C:plasma membrane"/>
    <property type="evidence" value="ECO:0007669"/>
    <property type="project" value="UniProtKB-SubCell"/>
</dbReference>
<accession>A0A0R2FWZ8</accession>
<dbReference type="InParanoid" id="A0A0R2FWZ8"/>
<keyword evidence="7 8" id="KW-0472">Membrane</keyword>
<dbReference type="Proteomes" id="UP000051296">
    <property type="component" value="Unassembled WGS sequence"/>
</dbReference>
<comment type="caution">
    <text evidence="9">The sequence shown here is derived from an EMBL/GenBank/DDBJ whole genome shotgun (WGS) entry which is preliminary data.</text>
</comment>
<evidence type="ECO:0000256" key="8">
    <source>
        <dbReference type="SAM" id="Phobius"/>
    </source>
</evidence>
<feature type="transmembrane region" description="Helical" evidence="8">
    <location>
        <begin position="78"/>
        <end position="99"/>
    </location>
</feature>
<reference evidence="9 10" key="1">
    <citation type="journal article" date="2015" name="Genome Announc.">
        <title>Expanding the biotechnology potential of lactobacilli through comparative genomics of 213 strains and associated genera.</title>
        <authorList>
            <person name="Sun Z."/>
            <person name="Harris H.M."/>
            <person name="McCann A."/>
            <person name="Guo C."/>
            <person name="Argimon S."/>
            <person name="Zhang W."/>
            <person name="Yang X."/>
            <person name="Jeffery I.B."/>
            <person name="Cooney J.C."/>
            <person name="Kagawa T.F."/>
            <person name="Liu W."/>
            <person name="Song Y."/>
            <person name="Salvetti E."/>
            <person name="Wrobel A."/>
            <person name="Rasinkangas P."/>
            <person name="Parkhill J."/>
            <person name="Rea M.C."/>
            <person name="O'Sullivan O."/>
            <person name="Ritari J."/>
            <person name="Douillard F.P."/>
            <person name="Paul Ross R."/>
            <person name="Yang R."/>
            <person name="Briner A.E."/>
            <person name="Felis G.E."/>
            <person name="de Vos W.M."/>
            <person name="Barrangou R."/>
            <person name="Klaenhammer T.R."/>
            <person name="Caufield P.W."/>
            <person name="Cui Y."/>
            <person name="Zhang H."/>
            <person name="O'Toole P.W."/>
        </authorList>
    </citation>
    <scope>NUCLEOTIDE SEQUENCE [LARGE SCALE GENOMIC DNA]</scope>
    <source>
        <strain evidence="9 10">DSM 20190</strain>
    </source>
</reference>
<evidence type="ECO:0000256" key="1">
    <source>
        <dbReference type="ARBA" id="ARBA00004651"/>
    </source>
</evidence>
<evidence type="ECO:0000256" key="3">
    <source>
        <dbReference type="ARBA" id="ARBA00022448"/>
    </source>
</evidence>
<feature type="transmembrane region" description="Helical" evidence="8">
    <location>
        <begin position="274"/>
        <end position="299"/>
    </location>
</feature>
<organism evidence="9 10">
    <name type="scientific">Weissella halotolerans DSM 20190</name>
    <dbReference type="NCBI Taxonomy" id="1123500"/>
    <lineage>
        <taxon>Bacteria</taxon>
        <taxon>Bacillati</taxon>
        <taxon>Bacillota</taxon>
        <taxon>Bacilli</taxon>
        <taxon>Lactobacillales</taxon>
        <taxon>Lactobacillaceae</taxon>
        <taxon>Weissella</taxon>
    </lineage>
</organism>
<evidence type="ECO:0000313" key="10">
    <source>
        <dbReference type="Proteomes" id="UP000051296"/>
    </source>
</evidence>
<feature type="transmembrane region" description="Helical" evidence="8">
    <location>
        <begin position="39"/>
        <end position="57"/>
    </location>
</feature>
<keyword evidence="4" id="KW-1003">Cell membrane</keyword>
<evidence type="ECO:0000313" key="9">
    <source>
        <dbReference type="EMBL" id="KRN32187.1"/>
    </source>
</evidence>
<protein>
    <submittedName>
        <fullName evidence="9">Permease</fullName>
    </submittedName>
</protein>
<comment type="similarity">
    <text evidence="2">Belongs to the autoinducer-2 exporter (AI-2E) (TC 2.A.86) family.</text>
</comment>
<dbReference type="PANTHER" id="PTHR21716">
    <property type="entry name" value="TRANSMEMBRANE PROTEIN"/>
    <property type="match status" value="1"/>
</dbReference>
<feature type="transmembrane region" description="Helical" evidence="8">
    <location>
        <begin position="336"/>
        <end position="360"/>
    </location>
</feature>
<sequence length="374" mass="41279">MQQLKGSRIFFWTIELLAAAALVWVLSQLAFIMNPIGQFIGAVFVPLLVSGFLYYLMNPLVELLQKIHMGNRYLPRGVGIAIVMIFFVSIIAVGLLTLLPNLANQLAKIMASTPQFVQDAQEWLRQLSRSRWVQEYGSQIDFNKLQQQIEKYGGSMVMNTATGFGSVVGTLTSVTMSAITIPIMTIYMLSDGNKLSPFLQRLFSDKNQDNIAGLLSSLNKTLSQYISGQAIEMIFVGVCTTIGYTLIGQNYALLLGFVAGLTNLIPYVGPYIGYIPAVFVAFTQSPLQALWVTIVVLIVQQIDGNILYPKIIGSTLNIHPLTILVILLAAGNIAGIAGMILAVPFYAVVRTIVIYAYQIWQVERQAHKQKSIME</sequence>
<comment type="subcellular location">
    <subcellularLocation>
        <location evidence="1">Cell membrane</location>
        <topology evidence="1">Multi-pass membrane protein</topology>
    </subcellularLocation>
</comment>